<proteinExistence type="predicted"/>
<evidence type="ECO:0000313" key="3">
    <source>
        <dbReference type="EMBL" id="MCU6704850.1"/>
    </source>
</evidence>
<organism evidence="3 4">
    <name type="scientific">Hominimerdicola aceti</name>
    <dbReference type="NCBI Taxonomy" id="2981726"/>
    <lineage>
        <taxon>Bacteria</taxon>
        <taxon>Bacillati</taxon>
        <taxon>Bacillota</taxon>
        <taxon>Clostridia</taxon>
        <taxon>Eubacteriales</taxon>
        <taxon>Oscillospiraceae</taxon>
        <taxon>Hominimerdicola</taxon>
    </lineage>
</organism>
<dbReference type="Proteomes" id="UP001208131">
    <property type="component" value="Unassembled WGS sequence"/>
</dbReference>
<dbReference type="SMART" id="SM00460">
    <property type="entry name" value="TGc"/>
    <property type="match status" value="1"/>
</dbReference>
<dbReference type="InterPro" id="IPR052557">
    <property type="entry name" value="CAP/Cytokinesis_protein"/>
</dbReference>
<evidence type="ECO:0000256" key="1">
    <source>
        <dbReference type="SAM" id="SignalP"/>
    </source>
</evidence>
<dbReference type="EMBL" id="JAOQJZ010000002">
    <property type="protein sequence ID" value="MCU6704850.1"/>
    <property type="molecule type" value="Genomic_DNA"/>
</dbReference>
<dbReference type="InterPro" id="IPR002931">
    <property type="entry name" value="Transglutaminase-like"/>
</dbReference>
<comment type="caution">
    <text evidence="3">The sequence shown here is derived from an EMBL/GenBank/DDBJ whole genome shotgun (WGS) entry which is preliminary data.</text>
</comment>
<keyword evidence="4" id="KW-1185">Reference proteome</keyword>
<gene>
    <name evidence="3" type="ORF">OCV57_02760</name>
</gene>
<feature type="signal peptide" evidence="1">
    <location>
        <begin position="1"/>
        <end position="25"/>
    </location>
</feature>
<dbReference type="SUPFAM" id="SSF54001">
    <property type="entry name" value="Cysteine proteinases"/>
    <property type="match status" value="1"/>
</dbReference>
<dbReference type="Pfam" id="PF01841">
    <property type="entry name" value="Transglut_core"/>
    <property type="match status" value="1"/>
</dbReference>
<protein>
    <submittedName>
        <fullName evidence="3">Transglutaminase</fullName>
    </submittedName>
</protein>
<accession>A0AAE3LH04</accession>
<dbReference type="InterPro" id="IPR038765">
    <property type="entry name" value="Papain-like_cys_pep_sf"/>
</dbReference>
<dbReference type="Gene3D" id="3.10.620.30">
    <property type="match status" value="1"/>
</dbReference>
<dbReference type="RefSeq" id="WP_267300393.1">
    <property type="nucleotide sequence ID" value="NZ_JAOQJZ010000002.1"/>
</dbReference>
<feature type="chain" id="PRO_5042031714" evidence="1">
    <location>
        <begin position="26"/>
        <end position="329"/>
    </location>
</feature>
<reference evidence="3 4" key="1">
    <citation type="journal article" date="2021" name="ISME Commun">
        <title>Automated analysis of genomic sequences facilitates high-throughput and comprehensive description of bacteria.</title>
        <authorList>
            <person name="Hitch T.C.A."/>
        </authorList>
    </citation>
    <scope>NUCLEOTIDE SEQUENCE [LARGE SCALE GENOMIC DNA]</scope>
    <source>
        <strain evidence="3 4">Sanger_31</strain>
    </source>
</reference>
<evidence type="ECO:0000313" key="4">
    <source>
        <dbReference type="Proteomes" id="UP001208131"/>
    </source>
</evidence>
<evidence type="ECO:0000259" key="2">
    <source>
        <dbReference type="SMART" id="SM00460"/>
    </source>
</evidence>
<dbReference type="GO" id="GO:0005737">
    <property type="term" value="C:cytoplasm"/>
    <property type="evidence" value="ECO:0007669"/>
    <property type="project" value="TreeGrafter"/>
</dbReference>
<feature type="domain" description="Transglutaminase-like" evidence="2">
    <location>
        <begin position="132"/>
        <end position="189"/>
    </location>
</feature>
<dbReference type="AlphaFoldDB" id="A0AAE3LH04"/>
<dbReference type="PANTHER" id="PTHR46333:SF2">
    <property type="entry name" value="CYTOKINESIS PROTEIN 3"/>
    <property type="match status" value="1"/>
</dbReference>
<dbReference type="PANTHER" id="PTHR46333">
    <property type="entry name" value="CYTOKINESIS PROTEIN 3"/>
    <property type="match status" value="1"/>
</dbReference>
<name>A0AAE3LH04_9FIRM</name>
<keyword evidence="1" id="KW-0732">Signal</keyword>
<sequence>MKAKTVLILLSAVILCLTGCTESQKPTTVVDNSFAVTTSSSADSESGNDKYYDSTPISHAYLSGNTANLDDKQLEIYNKAVSAIEKLITLDMNDYEKELAVHDYIVGCASYDEAHLNALGIGLPNSDNPYGCLINGKAICSGYSTTFQLFMDMLEIPCKTIYATDFEGDDHSWNIVQIGGSWYYVDVCWDDPIPDFTDRPVRHKYFNVSKEYMKTKHVWDDTELPDTDSTKFSYITQTVTHINSVNEIESLMEKALDNMQDSVAVTSDMSDFQFSETDQIDTNFNERNIKGLSKVFDSFCEKHTDYDVYCQRVQNGNDIVLVIYMRKFE</sequence>